<name>A0A926E8T8_9FIRM</name>
<comment type="subcellular location">
    <subcellularLocation>
        <location evidence="7">Cell membrane</location>
        <topology evidence="7">Multi-pass membrane protein</topology>
    </subcellularLocation>
</comment>
<comment type="catalytic activity">
    <reaction evidence="7">
        <text>L-cysteinyl-[prolipoprotein] + a 1,2-diacyl-sn-glycero-3-phospho-(1'-sn-glycerol) = an S-1,2-diacyl-sn-glyceryl-L-cysteinyl-[prolipoprotein] + sn-glycerol 1-phosphate + H(+)</text>
        <dbReference type="Rhea" id="RHEA:56712"/>
        <dbReference type="Rhea" id="RHEA-COMP:14679"/>
        <dbReference type="Rhea" id="RHEA-COMP:14680"/>
        <dbReference type="ChEBI" id="CHEBI:15378"/>
        <dbReference type="ChEBI" id="CHEBI:29950"/>
        <dbReference type="ChEBI" id="CHEBI:57685"/>
        <dbReference type="ChEBI" id="CHEBI:64716"/>
        <dbReference type="ChEBI" id="CHEBI:140658"/>
        <dbReference type="EC" id="2.5.1.145"/>
    </reaction>
</comment>
<dbReference type="EC" id="2.5.1.145" evidence="7"/>
<proteinExistence type="inferred from homology"/>
<comment type="caution">
    <text evidence="9">The sequence shown here is derived from an EMBL/GenBank/DDBJ whole genome shotgun (WGS) entry which is preliminary data.</text>
</comment>
<feature type="transmembrane region" description="Helical" evidence="7">
    <location>
        <begin position="28"/>
        <end position="48"/>
    </location>
</feature>
<protein>
    <recommendedName>
        <fullName evidence="7">Phosphatidylglycerol--prolipoprotein diacylglyceryl transferase</fullName>
        <ecNumber evidence="7">2.5.1.145</ecNumber>
    </recommendedName>
</protein>
<reference evidence="9" key="1">
    <citation type="submission" date="2020-08" db="EMBL/GenBank/DDBJ databases">
        <title>Genome public.</title>
        <authorList>
            <person name="Liu C."/>
            <person name="Sun Q."/>
        </authorList>
    </citation>
    <scope>NUCLEOTIDE SEQUENCE</scope>
    <source>
        <strain evidence="9">NSJ-54</strain>
    </source>
</reference>
<feature type="transmembrane region" description="Helical" evidence="7">
    <location>
        <begin position="255"/>
        <end position="274"/>
    </location>
</feature>
<organism evidence="9 10">
    <name type="scientific">Zongyangia hominis</name>
    <dbReference type="NCBI Taxonomy" id="2763677"/>
    <lineage>
        <taxon>Bacteria</taxon>
        <taxon>Bacillati</taxon>
        <taxon>Bacillota</taxon>
        <taxon>Clostridia</taxon>
        <taxon>Eubacteriales</taxon>
        <taxon>Oscillospiraceae</taxon>
        <taxon>Zongyangia</taxon>
    </lineage>
</organism>
<keyword evidence="2 7" id="KW-1003">Cell membrane</keyword>
<evidence type="ECO:0000256" key="6">
    <source>
        <dbReference type="ARBA" id="ARBA00023136"/>
    </source>
</evidence>
<dbReference type="EMBL" id="JACRTC010000001">
    <property type="protein sequence ID" value="MBC8569437.1"/>
    <property type="molecule type" value="Genomic_DNA"/>
</dbReference>
<sequence length="372" mass="41403">MQQIVDFPGLGLHFSFNSVAFHIGNLAVYWYGILIAVGFLLAVVYVAYRCKKFGLDLDRLIDVIIFGLIGGVVFARLFYVIFSWDQYKNNLLDIFKTWEGGMAIYGGLIGAVLIGAIACKVRKVKFLPTLDVVSLGFLIGQGIGRWGNFINVEAFGGNTTLPWGMTSPTIESYLTQHMDTLTAQGMAVDPTGMVHPCFLYESLWCILGFVLLHFYVKHRRFDGEVFLFYSMWYGAGRFVIEGLRTDSLMLGRLRVSQLLAAVFVLAALAVWIYVRYRLKKNGVPKGENLYANSSESKFILAHGYKEYKALLKKAGPEAAAIGVIFSEDGEDALEPETAKKTPAAEEAAAPDENKEETSEKEEDTEEDNKDGE</sequence>
<feature type="transmembrane region" description="Helical" evidence="7">
    <location>
        <begin position="225"/>
        <end position="243"/>
    </location>
</feature>
<comment type="pathway">
    <text evidence="7">Protein modification; lipoprotein biosynthesis (diacylglyceryl transfer).</text>
</comment>
<dbReference type="Proteomes" id="UP000660861">
    <property type="component" value="Unassembled WGS sequence"/>
</dbReference>
<feature type="binding site" evidence="7">
    <location>
        <position position="145"/>
    </location>
    <ligand>
        <name>a 1,2-diacyl-sn-glycero-3-phospho-(1'-sn-glycerol)</name>
        <dbReference type="ChEBI" id="CHEBI:64716"/>
    </ligand>
</feature>
<feature type="region of interest" description="Disordered" evidence="8">
    <location>
        <begin position="332"/>
        <end position="372"/>
    </location>
</feature>
<feature type="transmembrane region" description="Helical" evidence="7">
    <location>
        <begin position="60"/>
        <end position="82"/>
    </location>
</feature>
<evidence type="ECO:0000256" key="3">
    <source>
        <dbReference type="ARBA" id="ARBA00022679"/>
    </source>
</evidence>
<feature type="transmembrane region" description="Helical" evidence="7">
    <location>
        <begin position="102"/>
        <end position="119"/>
    </location>
</feature>
<keyword evidence="5 7" id="KW-1133">Transmembrane helix</keyword>
<dbReference type="PROSITE" id="PS01311">
    <property type="entry name" value="LGT"/>
    <property type="match status" value="1"/>
</dbReference>
<evidence type="ECO:0000313" key="10">
    <source>
        <dbReference type="Proteomes" id="UP000660861"/>
    </source>
</evidence>
<feature type="transmembrane region" description="Helical" evidence="7">
    <location>
        <begin position="126"/>
        <end position="144"/>
    </location>
</feature>
<feature type="compositionally biased region" description="Acidic residues" evidence="8">
    <location>
        <begin position="358"/>
        <end position="372"/>
    </location>
</feature>
<accession>A0A926E8T8</accession>
<evidence type="ECO:0000256" key="2">
    <source>
        <dbReference type="ARBA" id="ARBA00022475"/>
    </source>
</evidence>
<evidence type="ECO:0000256" key="1">
    <source>
        <dbReference type="ARBA" id="ARBA00007150"/>
    </source>
</evidence>
<dbReference type="AlphaFoldDB" id="A0A926E8T8"/>
<dbReference type="PANTHER" id="PTHR30589">
    <property type="entry name" value="PROLIPOPROTEIN DIACYLGLYCERYL TRANSFERASE"/>
    <property type="match status" value="1"/>
</dbReference>
<keyword evidence="10" id="KW-1185">Reference proteome</keyword>
<dbReference type="GO" id="GO:0008961">
    <property type="term" value="F:phosphatidylglycerol-prolipoprotein diacylglyceryl transferase activity"/>
    <property type="evidence" value="ECO:0007669"/>
    <property type="project" value="UniProtKB-UniRule"/>
</dbReference>
<gene>
    <name evidence="7 9" type="primary">lgt</name>
    <name evidence="9" type="ORF">H8709_01150</name>
</gene>
<keyword evidence="3 7" id="KW-0808">Transferase</keyword>
<evidence type="ECO:0000256" key="4">
    <source>
        <dbReference type="ARBA" id="ARBA00022692"/>
    </source>
</evidence>
<comment type="function">
    <text evidence="7">Catalyzes the transfer of the diacylglyceryl group from phosphatidylglycerol to the sulfhydryl group of the N-terminal cysteine of a prolipoprotein, the first step in the formation of mature lipoproteins.</text>
</comment>
<keyword evidence="4 7" id="KW-0812">Transmembrane</keyword>
<evidence type="ECO:0000256" key="7">
    <source>
        <dbReference type="HAMAP-Rule" id="MF_01147"/>
    </source>
</evidence>
<evidence type="ECO:0000256" key="8">
    <source>
        <dbReference type="SAM" id="MobiDB-lite"/>
    </source>
</evidence>
<comment type="similarity">
    <text evidence="1 7">Belongs to the Lgt family.</text>
</comment>
<dbReference type="GO" id="GO:0042158">
    <property type="term" value="P:lipoprotein biosynthetic process"/>
    <property type="evidence" value="ECO:0007669"/>
    <property type="project" value="UniProtKB-UniRule"/>
</dbReference>
<evidence type="ECO:0000313" key="9">
    <source>
        <dbReference type="EMBL" id="MBC8569437.1"/>
    </source>
</evidence>
<feature type="transmembrane region" description="Helical" evidence="7">
    <location>
        <begin position="198"/>
        <end position="216"/>
    </location>
</feature>
<evidence type="ECO:0000256" key="5">
    <source>
        <dbReference type="ARBA" id="ARBA00022989"/>
    </source>
</evidence>
<dbReference type="PANTHER" id="PTHR30589:SF0">
    <property type="entry name" value="PHOSPHATIDYLGLYCEROL--PROLIPOPROTEIN DIACYLGLYCERYL TRANSFERASE"/>
    <property type="match status" value="1"/>
</dbReference>
<dbReference type="GO" id="GO:0005886">
    <property type="term" value="C:plasma membrane"/>
    <property type="evidence" value="ECO:0007669"/>
    <property type="project" value="UniProtKB-SubCell"/>
</dbReference>
<dbReference type="RefSeq" id="WP_262396536.1">
    <property type="nucleotide sequence ID" value="NZ_JACRTC010000001.1"/>
</dbReference>
<dbReference type="HAMAP" id="MF_01147">
    <property type="entry name" value="Lgt"/>
    <property type="match status" value="1"/>
</dbReference>
<keyword evidence="6 7" id="KW-0472">Membrane</keyword>
<dbReference type="NCBIfam" id="TIGR00544">
    <property type="entry name" value="lgt"/>
    <property type="match status" value="1"/>
</dbReference>
<dbReference type="Pfam" id="PF01790">
    <property type="entry name" value="LGT"/>
    <property type="match status" value="1"/>
</dbReference>
<dbReference type="InterPro" id="IPR001640">
    <property type="entry name" value="Lgt"/>
</dbReference>